<dbReference type="GO" id="GO:0016020">
    <property type="term" value="C:membrane"/>
    <property type="evidence" value="ECO:0007669"/>
    <property type="project" value="UniProtKB-SubCell"/>
</dbReference>
<evidence type="ECO:0000256" key="1">
    <source>
        <dbReference type="ARBA" id="ARBA00004141"/>
    </source>
</evidence>
<dbReference type="Pfam" id="PF09685">
    <property type="entry name" value="MamF_MmsF"/>
    <property type="match status" value="1"/>
</dbReference>
<evidence type="ECO:0000313" key="7">
    <source>
        <dbReference type="Proteomes" id="UP000198661"/>
    </source>
</evidence>
<dbReference type="RefSeq" id="WP_092038073.1">
    <property type="nucleotide sequence ID" value="NZ_FOOK01000013.1"/>
</dbReference>
<evidence type="ECO:0000256" key="4">
    <source>
        <dbReference type="ARBA" id="ARBA00023136"/>
    </source>
</evidence>
<feature type="transmembrane region" description="Helical" evidence="5">
    <location>
        <begin position="48"/>
        <end position="70"/>
    </location>
</feature>
<reference evidence="6 7" key="1">
    <citation type="submission" date="2016-10" db="EMBL/GenBank/DDBJ databases">
        <authorList>
            <person name="de Groot N.N."/>
        </authorList>
    </citation>
    <scope>NUCLEOTIDE SEQUENCE [LARGE SCALE GENOMIC DNA]</scope>
    <source>
        <strain evidence="6 7">DSM 44945</strain>
    </source>
</reference>
<dbReference type="PANTHER" id="PTHR36460">
    <property type="entry name" value="UPF0132 DOMAIN PROTEIN (AFU_ORTHOLOGUE AFUA_3G10255)"/>
    <property type="match status" value="1"/>
</dbReference>
<comment type="subcellular location">
    <subcellularLocation>
        <location evidence="1">Membrane</location>
        <topology evidence="1">Multi-pass membrane protein</topology>
    </subcellularLocation>
</comment>
<protein>
    <submittedName>
        <fullName evidence="6">Uncharacterized membrane protein</fullName>
    </submittedName>
</protein>
<dbReference type="OrthoDB" id="2657448at2"/>
<dbReference type="PANTHER" id="PTHR36460:SF1">
    <property type="entry name" value="UPF0132 DOMAIN PROTEIN (AFU_ORTHOLOGUE AFUA_3G10255)"/>
    <property type="match status" value="1"/>
</dbReference>
<evidence type="ECO:0000313" key="6">
    <source>
        <dbReference type="EMBL" id="SFG03664.1"/>
    </source>
</evidence>
<sequence length="119" mass="13608">MEEQRKPVDPDAMRSSTGLEVNIAGLLCYLIPFLSGLLLLLLEKNSRFVKFHAMQAVLTFGTLFAAYYIADLIPLIDGLIRFLIRVSGFVLWILLMVKAYGKEWYRLPFVGEMAEKHIQ</sequence>
<keyword evidence="7" id="KW-1185">Reference proteome</keyword>
<dbReference type="InterPro" id="IPR019109">
    <property type="entry name" value="MamF_MmsF"/>
</dbReference>
<dbReference type="AlphaFoldDB" id="A0A1I2NIC7"/>
<feature type="transmembrane region" description="Helical" evidence="5">
    <location>
        <begin position="82"/>
        <end position="101"/>
    </location>
</feature>
<keyword evidence="4 5" id="KW-0472">Membrane</keyword>
<keyword evidence="2 5" id="KW-0812">Transmembrane</keyword>
<name>A0A1I2NIC7_9BACL</name>
<feature type="transmembrane region" description="Helical" evidence="5">
    <location>
        <begin position="21"/>
        <end position="42"/>
    </location>
</feature>
<dbReference type="STRING" id="201973.SAMN04488025_11347"/>
<evidence type="ECO:0000256" key="3">
    <source>
        <dbReference type="ARBA" id="ARBA00022989"/>
    </source>
</evidence>
<dbReference type="Proteomes" id="UP000198661">
    <property type="component" value="Unassembled WGS sequence"/>
</dbReference>
<gene>
    <name evidence="6" type="ORF">SAMN04488025_11347</name>
</gene>
<evidence type="ECO:0000256" key="5">
    <source>
        <dbReference type="SAM" id="Phobius"/>
    </source>
</evidence>
<proteinExistence type="predicted"/>
<keyword evidence="3 5" id="KW-1133">Transmembrane helix</keyword>
<organism evidence="6 7">
    <name type="scientific">Planifilum fulgidum</name>
    <dbReference type="NCBI Taxonomy" id="201973"/>
    <lineage>
        <taxon>Bacteria</taxon>
        <taxon>Bacillati</taxon>
        <taxon>Bacillota</taxon>
        <taxon>Bacilli</taxon>
        <taxon>Bacillales</taxon>
        <taxon>Thermoactinomycetaceae</taxon>
        <taxon>Planifilum</taxon>
    </lineage>
</organism>
<dbReference type="EMBL" id="FOOK01000013">
    <property type="protein sequence ID" value="SFG03664.1"/>
    <property type="molecule type" value="Genomic_DNA"/>
</dbReference>
<evidence type="ECO:0000256" key="2">
    <source>
        <dbReference type="ARBA" id="ARBA00022692"/>
    </source>
</evidence>
<accession>A0A1I2NIC7</accession>